<keyword evidence="1" id="KW-0614">Plasmid</keyword>
<dbReference type="Proteomes" id="UP000015927">
    <property type="component" value="Plasmid 2"/>
</dbReference>
<proteinExistence type="predicted"/>
<gene>
    <name evidence="1" type="ORF">LBPG_04259</name>
</gene>
<geneLocation type="plasmid" evidence="1 2">
    <name>2</name>
</geneLocation>
<sequence length="71" mass="8413">MGQRREMEKRGYRPDQKQCDPLYQGQHCLAYKQLSSVALTMPIYPEYDQGYKHVCLTNLTSKRILLTFQRS</sequence>
<protein>
    <submittedName>
        <fullName evidence="1">Uncharacterized protein</fullName>
    </submittedName>
</protein>
<dbReference type="KEGG" id="lpi:LBPG_04259"/>
<accession>A0A806KR14</accession>
<dbReference type="EMBL" id="CP002393">
    <property type="protein sequence ID" value="AGT63772.1"/>
    <property type="molecule type" value="Genomic_DNA"/>
</dbReference>
<name>A0A806KR14_LACPA</name>
<reference evidence="1 2" key="1">
    <citation type="submission" date="2010-12" db="EMBL/GenBank/DDBJ databases">
        <title>The Genome Sequence of Lactobacillus paracasei subsp. paracasei strain 8700:2.</title>
        <authorList>
            <consortium name="The Broad Institute Genome Sequencing Platform"/>
            <person name="Ward D."/>
            <person name="Earl A."/>
            <person name="Feldgarden M."/>
            <person name="Young S.K."/>
            <person name="Gargeya S."/>
            <person name="Zeng Q."/>
            <person name="Alvarado L."/>
            <person name="Berlin A."/>
            <person name="Bochicchio J."/>
            <person name="Chapman S.B."/>
            <person name="Chen Z."/>
            <person name="Freedman E."/>
            <person name="Gellesch M."/>
            <person name="Goldberg J."/>
            <person name="Griggs A."/>
            <person name="Gujja S."/>
            <person name="Heilman E."/>
            <person name="Heiman D."/>
            <person name="Howarth C."/>
            <person name="Mehta T."/>
            <person name="Neiman D."/>
            <person name="Pearson M."/>
            <person name="Roberts A."/>
            <person name="Saif S."/>
            <person name="Shea T."/>
            <person name="Shenoy N."/>
            <person name="Sisk P."/>
            <person name="Stolte C."/>
            <person name="Sykes S."/>
            <person name="White J."/>
            <person name="Yandava C."/>
            <person name="Saulnier D."/>
            <person name="Haas B."/>
            <person name="Nusbaum C."/>
            <person name="Birren B."/>
        </authorList>
    </citation>
    <scope>NUCLEOTIDE SEQUENCE [LARGE SCALE GENOMIC DNA]</scope>
    <source>
        <strain evidence="1 2">8700:2</strain>
        <plasmid evidence="1 2">2</plasmid>
    </source>
</reference>
<evidence type="ECO:0000313" key="2">
    <source>
        <dbReference type="Proteomes" id="UP000015927"/>
    </source>
</evidence>
<organism evidence="1 2">
    <name type="scientific">Lacticaseibacillus paracasei subsp. paracasei 8700:2</name>
    <dbReference type="NCBI Taxonomy" id="537973"/>
    <lineage>
        <taxon>Bacteria</taxon>
        <taxon>Bacillati</taxon>
        <taxon>Bacillota</taxon>
        <taxon>Bacilli</taxon>
        <taxon>Lactobacillales</taxon>
        <taxon>Lactobacillaceae</taxon>
        <taxon>Lacticaseibacillus</taxon>
    </lineage>
</organism>
<dbReference type="AlphaFoldDB" id="A0A806KR14"/>
<evidence type="ECO:0000313" key="1">
    <source>
        <dbReference type="EMBL" id="AGT63772.1"/>
    </source>
</evidence>